<dbReference type="InterPro" id="IPR053140">
    <property type="entry name" value="GDSL_Rv0518-like"/>
</dbReference>
<keyword evidence="3" id="KW-1185">Reference proteome</keyword>
<name>A0A5N0UKR6_9PSEU</name>
<accession>A0A5N0UKR6</accession>
<dbReference type="PANTHER" id="PTHR43784">
    <property type="entry name" value="GDSL-LIKE LIPASE/ACYLHYDROLASE, PUTATIVE (AFU_ORTHOLOGUE AFUA_2G00820)-RELATED"/>
    <property type="match status" value="1"/>
</dbReference>
<dbReference type="CDD" id="cd01830">
    <property type="entry name" value="XynE_like"/>
    <property type="match status" value="1"/>
</dbReference>
<dbReference type="Pfam" id="PF13472">
    <property type="entry name" value="Lipase_GDSL_2"/>
    <property type="match status" value="1"/>
</dbReference>
<evidence type="ECO:0000313" key="3">
    <source>
        <dbReference type="Proteomes" id="UP000319769"/>
    </source>
</evidence>
<feature type="domain" description="SGNH hydrolase-type esterase" evidence="1">
    <location>
        <begin position="178"/>
        <end position="379"/>
    </location>
</feature>
<dbReference type="SUPFAM" id="SSF52266">
    <property type="entry name" value="SGNH hydrolase"/>
    <property type="match status" value="1"/>
</dbReference>
<dbReference type="OrthoDB" id="1828825at2"/>
<dbReference type="PANTHER" id="PTHR43784:SF2">
    <property type="entry name" value="GDSL-LIKE LIPASE_ACYLHYDROLASE, PUTATIVE (AFU_ORTHOLOGUE AFUA_2G00820)-RELATED"/>
    <property type="match status" value="1"/>
</dbReference>
<evidence type="ECO:0000259" key="1">
    <source>
        <dbReference type="Pfam" id="PF13472"/>
    </source>
</evidence>
<sequence length="391" mass="39510">MTSTDDDHWVRSWAAAPQRTDQESLEVAGSTLRQEVRLSCGGSRVRIRFTNESGGTGLKIGAARVGIAGPGGAVSPGSDRPLTFAGARSAYVPAGAPAVSDAVDLVVPALATLVVSVYLPGGVKEITGHNLVAGPGWIIPGDETAAAGLPAGAEPLDGRVLLSGVETLVAGSAVGIVAIGSSGTDGAGATNAAGGGWPERLAARFARASDRPVAVANQGISGNRLLNDGFGASILARLDRDVLALPGVTHLVLLGGMNDLAFSVASGEVDPEFAGIMKTDAPVGTADVLAAYRQIIERAHARGVTVFGGTLTPCGGSGSSTPDGEAARLQVNDWIRGSGAFDAVLDFDAVWRDPEDPSRMLPGFDFGDHQHGNDAGHQALAASIDLGLFGG</sequence>
<keyword evidence="2" id="KW-0378">Hydrolase</keyword>
<reference evidence="2" key="1">
    <citation type="submission" date="2019-09" db="EMBL/GenBank/DDBJ databases">
        <authorList>
            <person name="Teo W.F.A."/>
            <person name="Duangmal K."/>
        </authorList>
    </citation>
    <scope>NUCLEOTIDE SEQUENCE [LARGE SCALE GENOMIC DNA]</scope>
    <source>
        <strain evidence="2">K81G1</strain>
    </source>
</reference>
<dbReference type="AlphaFoldDB" id="A0A5N0UKR6"/>
<organism evidence="2 3">
    <name type="scientific">Amycolatopsis acidicola</name>
    <dbReference type="NCBI Taxonomy" id="2596893"/>
    <lineage>
        <taxon>Bacteria</taxon>
        <taxon>Bacillati</taxon>
        <taxon>Actinomycetota</taxon>
        <taxon>Actinomycetes</taxon>
        <taxon>Pseudonocardiales</taxon>
        <taxon>Pseudonocardiaceae</taxon>
        <taxon>Amycolatopsis</taxon>
    </lineage>
</organism>
<dbReference type="Gene3D" id="3.40.50.1110">
    <property type="entry name" value="SGNH hydrolase"/>
    <property type="match status" value="1"/>
</dbReference>
<gene>
    <name evidence="2" type="ORF">FPZ12_041800</name>
</gene>
<dbReference type="InterPro" id="IPR036514">
    <property type="entry name" value="SGNH_hydro_sf"/>
</dbReference>
<dbReference type="GO" id="GO:0016787">
    <property type="term" value="F:hydrolase activity"/>
    <property type="evidence" value="ECO:0007669"/>
    <property type="project" value="UniProtKB-KW"/>
</dbReference>
<dbReference type="EMBL" id="VMNW02000123">
    <property type="protein sequence ID" value="KAA9150186.1"/>
    <property type="molecule type" value="Genomic_DNA"/>
</dbReference>
<dbReference type="RefSeq" id="WP_144757977.1">
    <property type="nucleotide sequence ID" value="NZ_VMNW02000123.1"/>
</dbReference>
<dbReference type="InterPro" id="IPR013830">
    <property type="entry name" value="SGNH_hydro"/>
</dbReference>
<proteinExistence type="predicted"/>
<evidence type="ECO:0000313" key="2">
    <source>
        <dbReference type="EMBL" id="KAA9150186.1"/>
    </source>
</evidence>
<dbReference type="Proteomes" id="UP000319769">
    <property type="component" value="Unassembled WGS sequence"/>
</dbReference>
<protein>
    <submittedName>
        <fullName evidence="2">SGNH/GDSL hydrolase family protein</fullName>
    </submittedName>
</protein>
<comment type="caution">
    <text evidence="2">The sequence shown here is derived from an EMBL/GenBank/DDBJ whole genome shotgun (WGS) entry which is preliminary data.</text>
</comment>